<comment type="similarity">
    <text evidence="9">Belongs to the GSP H family.</text>
</comment>
<evidence type="ECO:0000256" key="5">
    <source>
        <dbReference type="ARBA" id="ARBA00022519"/>
    </source>
</evidence>
<sequence>MKRCSRASAGFTILEMLVVLGIMGLSLAAMVMARPDSSGARVNVAARSVAATLRLARARAIERNTDMLVVVDTDQATVGFSGAARPLPRGVRVALTVAASERNGGQGGLRFYPDGQSTGGDIELRIDNRVARVAVDWLTGEPRVQP</sequence>
<evidence type="ECO:0000256" key="2">
    <source>
        <dbReference type="ARBA" id="ARBA00021549"/>
    </source>
</evidence>
<evidence type="ECO:0000256" key="7">
    <source>
        <dbReference type="ARBA" id="ARBA00022989"/>
    </source>
</evidence>
<dbReference type="GO" id="GO:0005886">
    <property type="term" value="C:plasma membrane"/>
    <property type="evidence" value="ECO:0007669"/>
    <property type="project" value="UniProtKB-SubCell"/>
</dbReference>
<feature type="domain" description="General secretion pathway GspH" evidence="11">
    <location>
        <begin position="45"/>
        <end position="138"/>
    </location>
</feature>
<keyword evidence="3" id="KW-1003">Cell membrane</keyword>
<dbReference type="Pfam" id="PF12019">
    <property type="entry name" value="GspH"/>
    <property type="match status" value="1"/>
</dbReference>
<evidence type="ECO:0000256" key="8">
    <source>
        <dbReference type="ARBA" id="ARBA00023136"/>
    </source>
</evidence>
<evidence type="ECO:0000313" key="13">
    <source>
        <dbReference type="Proteomes" id="UP000515291"/>
    </source>
</evidence>
<dbReference type="InterPro" id="IPR022346">
    <property type="entry name" value="T2SS_GspH"/>
</dbReference>
<dbReference type="Pfam" id="PF07963">
    <property type="entry name" value="N_methyl"/>
    <property type="match status" value="1"/>
</dbReference>
<dbReference type="AlphaFoldDB" id="A0A7G6U8F1"/>
<dbReference type="Proteomes" id="UP000515291">
    <property type="component" value="Chromosome"/>
</dbReference>
<evidence type="ECO:0000256" key="9">
    <source>
        <dbReference type="ARBA" id="ARBA00025772"/>
    </source>
</evidence>
<evidence type="ECO:0000256" key="3">
    <source>
        <dbReference type="ARBA" id="ARBA00022475"/>
    </source>
</evidence>
<comment type="subcellular location">
    <subcellularLocation>
        <location evidence="1">Cell inner membrane</location>
        <topology evidence="1">Single-pass membrane protein</topology>
    </subcellularLocation>
</comment>
<keyword evidence="6" id="KW-0812">Transmembrane</keyword>
<evidence type="ECO:0000256" key="1">
    <source>
        <dbReference type="ARBA" id="ARBA00004377"/>
    </source>
</evidence>
<name>A0A7G6U8F1_9BRAD</name>
<dbReference type="KEGG" id="trb:HB776_03760"/>
<dbReference type="GO" id="GO:0015628">
    <property type="term" value="P:protein secretion by the type II secretion system"/>
    <property type="evidence" value="ECO:0007669"/>
    <property type="project" value="InterPro"/>
</dbReference>
<keyword evidence="8" id="KW-0472">Membrane</keyword>
<dbReference type="NCBIfam" id="TIGR02532">
    <property type="entry name" value="IV_pilin_GFxxxE"/>
    <property type="match status" value="1"/>
</dbReference>
<evidence type="ECO:0000313" key="12">
    <source>
        <dbReference type="EMBL" id="QND75283.1"/>
    </source>
</evidence>
<protein>
    <recommendedName>
        <fullName evidence="2">Type II secretion system protein H</fullName>
    </recommendedName>
    <alternativeName>
        <fullName evidence="10">General secretion pathway protein H</fullName>
    </alternativeName>
</protein>
<evidence type="ECO:0000259" key="11">
    <source>
        <dbReference type="Pfam" id="PF12019"/>
    </source>
</evidence>
<keyword evidence="5" id="KW-0997">Cell inner membrane</keyword>
<dbReference type="RefSeq" id="WP_184515281.1">
    <property type="nucleotide sequence ID" value="NZ_CP050292.1"/>
</dbReference>
<gene>
    <name evidence="12" type="ORF">HB776_03760</name>
</gene>
<proteinExistence type="inferred from homology"/>
<organism evidence="12 13">
    <name type="scientific">Tardiphaga robiniae</name>
    <dbReference type="NCBI Taxonomy" id="943830"/>
    <lineage>
        <taxon>Bacteria</taxon>
        <taxon>Pseudomonadati</taxon>
        <taxon>Pseudomonadota</taxon>
        <taxon>Alphaproteobacteria</taxon>
        <taxon>Hyphomicrobiales</taxon>
        <taxon>Nitrobacteraceae</taxon>
        <taxon>Tardiphaga</taxon>
    </lineage>
</organism>
<dbReference type="GO" id="GO:0015627">
    <property type="term" value="C:type II protein secretion system complex"/>
    <property type="evidence" value="ECO:0007669"/>
    <property type="project" value="InterPro"/>
</dbReference>
<reference evidence="13" key="1">
    <citation type="journal article" date="2020" name="Mol. Plant Microbe">
        <title>Rhizobial microsymbionts of the narrowly endemic Oxytropis species growing in Kamchatka are characterized by significant genetic diversity and possess a set of genes that are associated with T3SS and T6SS secretion systems and can affect the development of symbiosis.</title>
        <authorList>
            <person name="Safronova V."/>
            <person name="Guro P."/>
            <person name="Sazanova A."/>
            <person name="Kuznetsova I."/>
            <person name="Belimov A."/>
            <person name="Yakubov V."/>
            <person name="Chirak E."/>
            <person name="Afonin A."/>
            <person name="Gogolev Y."/>
            <person name="Andronov E."/>
            <person name="Tikhonovich I."/>
        </authorList>
    </citation>
    <scope>NUCLEOTIDE SEQUENCE [LARGE SCALE GENOMIC DNA]</scope>
    <source>
        <strain evidence="13">581</strain>
    </source>
</reference>
<keyword evidence="4" id="KW-0488">Methylation</keyword>
<evidence type="ECO:0000256" key="6">
    <source>
        <dbReference type="ARBA" id="ARBA00022692"/>
    </source>
</evidence>
<dbReference type="SUPFAM" id="SSF54523">
    <property type="entry name" value="Pili subunits"/>
    <property type="match status" value="1"/>
</dbReference>
<dbReference type="InterPro" id="IPR012902">
    <property type="entry name" value="N_methyl_site"/>
</dbReference>
<dbReference type="EMBL" id="CP050292">
    <property type="protein sequence ID" value="QND75283.1"/>
    <property type="molecule type" value="Genomic_DNA"/>
</dbReference>
<dbReference type="InterPro" id="IPR045584">
    <property type="entry name" value="Pilin-like"/>
</dbReference>
<evidence type="ECO:0000256" key="4">
    <source>
        <dbReference type="ARBA" id="ARBA00022481"/>
    </source>
</evidence>
<accession>A0A7G6U8F1</accession>
<keyword evidence="7" id="KW-1133">Transmembrane helix</keyword>
<evidence type="ECO:0000256" key="10">
    <source>
        <dbReference type="ARBA" id="ARBA00030775"/>
    </source>
</evidence>